<evidence type="ECO:0008006" key="6">
    <source>
        <dbReference type="Google" id="ProtNLM"/>
    </source>
</evidence>
<protein>
    <recommendedName>
        <fullName evidence="6">DNA-binding protein</fullName>
    </recommendedName>
</protein>
<dbReference type="GO" id="GO:0030527">
    <property type="term" value="F:structural constituent of chromatin"/>
    <property type="evidence" value="ECO:0007669"/>
    <property type="project" value="InterPro"/>
</dbReference>
<organism evidence="4 5">
    <name type="scientific">candidate division WWE3 bacterium CG_4_9_14_0_2_um_filter_48_10</name>
    <dbReference type="NCBI Taxonomy" id="1975078"/>
    <lineage>
        <taxon>Bacteria</taxon>
        <taxon>Katanobacteria</taxon>
    </lineage>
</organism>
<dbReference type="GO" id="GO:0030261">
    <property type="term" value="P:chromosome condensation"/>
    <property type="evidence" value="ECO:0007669"/>
    <property type="project" value="UniProtKB-KW"/>
</dbReference>
<dbReference type="EMBL" id="PFSK01000014">
    <property type="protein sequence ID" value="PJC22960.1"/>
    <property type="molecule type" value="Genomic_DNA"/>
</dbReference>
<dbReference type="Pfam" id="PF00216">
    <property type="entry name" value="Bac_DNA_binding"/>
    <property type="match status" value="1"/>
</dbReference>
<dbReference type="PRINTS" id="PR01727">
    <property type="entry name" value="DNABINDINGHU"/>
</dbReference>
<dbReference type="SUPFAM" id="SSF47729">
    <property type="entry name" value="IHF-like DNA-binding proteins"/>
    <property type="match status" value="1"/>
</dbReference>
<evidence type="ECO:0000313" key="4">
    <source>
        <dbReference type="EMBL" id="PJC22960.1"/>
    </source>
</evidence>
<comment type="caution">
    <text evidence="4">The sequence shown here is derived from an EMBL/GenBank/DDBJ whole genome shotgun (WGS) entry which is preliminary data.</text>
</comment>
<dbReference type="CDD" id="cd13831">
    <property type="entry name" value="HU"/>
    <property type="match status" value="1"/>
</dbReference>
<evidence type="ECO:0000256" key="1">
    <source>
        <dbReference type="ARBA" id="ARBA00023067"/>
    </source>
</evidence>
<evidence type="ECO:0000256" key="3">
    <source>
        <dbReference type="RuleBase" id="RU003939"/>
    </source>
</evidence>
<dbReference type="AlphaFoldDB" id="A0A2M8EJR2"/>
<dbReference type="GO" id="GO:0003677">
    <property type="term" value="F:DNA binding"/>
    <property type="evidence" value="ECO:0007669"/>
    <property type="project" value="UniProtKB-KW"/>
</dbReference>
<dbReference type="SMART" id="SM00411">
    <property type="entry name" value="BHL"/>
    <property type="match status" value="1"/>
</dbReference>
<dbReference type="Proteomes" id="UP000228781">
    <property type="component" value="Unassembled WGS sequence"/>
</dbReference>
<dbReference type="InterPro" id="IPR000119">
    <property type="entry name" value="Hist_DNA-bd"/>
</dbReference>
<dbReference type="Gene3D" id="4.10.520.10">
    <property type="entry name" value="IHF-like DNA-binding proteins"/>
    <property type="match status" value="1"/>
</dbReference>
<comment type="similarity">
    <text evidence="3">Belongs to the bacterial histone-like protein family.</text>
</comment>
<evidence type="ECO:0000256" key="2">
    <source>
        <dbReference type="ARBA" id="ARBA00023125"/>
    </source>
</evidence>
<gene>
    <name evidence="4" type="ORF">CO059_01090</name>
</gene>
<reference evidence="5" key="1">
    <citation type="submission" date="2017-09" db="EMBL/GenBank/DDBJ databases">
        <title>Depth-based differentiation of microbial function through sediment-hosted aquifers and enrichment of novel symbionts in the deep terrestrial subsurface.</title>
        <authorList>
            <person name="Probst A.J."/>
            <person name="Ladd B."/>
            <person name="Jarett J.K."/>
            <person name="Geller-Mcgrath D.E."/>
            <person name="Sieber C.M.K."/>
            <person name="Emerson J.B."/>
            <person name="Anantharaman K."/>
            <person name="Thomas B.C."/>
            <person name="Malmstrom R."/>
            <person name="Stieglmeier M."/>
            <person name="Klingl A."/>
            <person name="Woyke T."/>
            <person name="Ryan C.M."/>
            <person name="Banfield J.F."/>
        </authorList>
    </citation>
    <scope>NUCLEOTIDE SEQUENCE [LARGE SCALE GENOMIC DNA]</scope>
</reference>
<keyword evidence="2" id="KW-0238">DNA-binding</keyword>
<accession>A0A2M8EJR2</accession>
<dbReference type="PANTHER" id="PTHR33175">
    <property type="entry name" value="DNA-BINDING PROTEIN HU"/>
    <property type="match status" value="1"/>
</dbReference>
<sequence length="91" mass="9591">MNKSSLIDTVSAKTGLSKAAAERAVNAFLGAIADDLSKGERVTVSGFGTFEVRKRKARVGRIPQTGKPVVIPEHLTPAFIAGEGLRKSVRG</sequence>
<dbReference type="InterPro" id="IPR010992">
    <property type="entry name" value="IHF-like_DNA-bd_dom_sf"/>
</dbReference>
<proteinExistence type="inferred from homology"/>
<dbReference type="PANTHER" id="PTHR33175:SF3">
    <property type="entry name" value="DNA-BINDING PROTEIN HU-BETA"/>
    <property type="match status" value="1"/>
</dbReference>
<keyword evidence="1" id="KW-0226">DNA condensation</keyword>
<evidence type="ECO:0000313" key="5">
    <source>
        <dbReference type="Proteomes" id="UP000228781"/>
    </source>
</evidence>
<name>A0A2M8EJR2_UNCKA</name>